<protein>
    <recommendedName>
        <fullName evidence="2">peptidylprolyl isomerase</fullName>
        <ecNumber evidence="2">5.2.1.8</ecNumber>
    </recommendedName>
</protein>
<evidence type="ECO:0000259" key="5">
    <source>
        <dbReference type="PROSITE" id="PS50059"/>
    </source>
</evidence>
<organism evidence="6">
    <name type="scientific">freshwater metagenome</name>
    <dbReference type="NCBI Taxonomy" id="449393"/>
    <lineage>
        <taxon>unclassified sequences</taxon>
        <taxon>metagenomes</taxon>
        <taxon>ecological metagenomes</taxon>
    </lineage>
</organism>
<evidence type="ECO:0000256" key="1">
    <source>
        <dbReference type="ARBA" id="ARBA00000971"/>
    </source>
</evidence>
<accession>A0A6J7L460</accession>
<dbReference type="GO" id="GO:0003755">
    <property type="term" value="F:peptidyl-prolyl cis-trans isomerase activity"/>
    <property type="evidence" value="ECO:0007669"/>
    <property type="project" value="UniProtKB-KW"/>
</dbReference>
<keyword evidence="3" id="KW-0697">Rotamase</keyword>
<dbReference type="SUPFAM" id="SSF54534">
    <property type="entry name" value="FKBP-like"/>
    <property type="match status" value="1"/>
</dbReference>
<dbReference type="Pfam" id="PF00254">
    <property type="entry name" value="FKBP_C"/>
    <property type="match status" value="1"/>
</dbReference>
<dbReference type="PROSITE" id="PS51257">
    <property type="entry name" value="PROKAR_LIPOPROTEIN"/>
    <property type="match status" value="1"/>
</dbReference>
<dbReference type="PANTHER" id="PTHR43811">
    <property type="entry name" value="FKBP-TYPE PEPTIDYL-PROLYL CIS-TRANS ISOMERASE FKPA"/>
    <property type="match status" value="1"/>
</dbReference>
<name>A0A6J7L460_9ZZZZ</name>
<evidence type="ECO:0000313" key="6">
    <source>
        <dbReference type="EMBL" id="CAB4962747.1"/>
    </source>
</evidence>
<keyword evidence="4" id="KW-0413">Isomerase</keyword>
<evidence type="ECO:0000256" key="3">
    <source>
        <dbReference type="ARBA" id="ARBA00023110"/>
    </source>
</evidence>
<dbReference type="AlphaFoldDB" id="A0A6J7L460"/>
<dbReference type="EC" id="5.2.1.8" evidence="2"/>
<evidence type="ECO:0000256" key="2">
    <source>
        <dbReference type="ARBA" id="ARBA00013194"/>
    </source>
</evidence>
<dbReference type="EMBL" id="CAFBNO010000094">
    <property type="protein sequence ID" value="CAB4962747.1"/>
    <property type="molecule type" value="Genomic_DNA"/>
</dbReference>
<feature type="domain" description="PPIase FKBP-type" evidence="5">
    <location>
        <begin position="226"/>
        <end position="314"/>
    </location>
</feature>
<reference evidence="6" key="1">
    <citation type="submission" date="2020-05" db="EMBL/GenBank/DDBJ databases">
        <authorList>
            <person name="Chiriac C."/>
            <person name="Salcher M."/>
            <person name="Ghai R."/>
            <person name="Kavagutti S V."/>
        </authorList>
    </citation>
    <scope>NUCLEOTIDE SEQUENCE</scope>
</reference>
<dbReference type="PANTHER" id="PTHR43811:SF19">
    <property type="entry name" value="39 KDA FK506-BINDING NUCLEAR PROTEIN"/>
    <property type="match status" value="1"/>
</dbReference>
<dbReference type="InterPro" id="IPR001179">
    <property type="entry name" value="PPIase_FKBP_dom"/>
</dbReference>
<proteinExistence type="predicted"/>
<evidence type="ECO:0000256" key="4">
    <source>
        <dbReference type="ARBA" id="ARBA00023235"/>
    </source>
</evidence>
<gene>
    <name evidence="6" type="ORF">UFOPK3837_01164</name>
</gene>
<comment type="catalytic activity">
    <reaction evidence="1">
        <text>[protein]-peptidylproline (omega=180) = [protein]-peptidylproline (omega=0)</text>
        <dbReference type="Rhea" id="RHEA:16237"/>
        <dbReference type="Rhea" id="RHEA-COMP:10747"/>
        <dbReference type="Rhea" id="RHEA-COMP:10748"/>
        <dbReference type="ChEBI" id="CHEBI:83833"/>
        <dbReference type="ChEBI" id="CHEBI:83834"/>
        <dbReference type="EC" id="5.2.1.8"/>
    </reaction>
</comment>
<dbReference type="Gene3D" id="3.10.50.40">
    <property type="match status" value="1"/>
</dbReference>
<dbReference type="InterPro" id="IPR046357">
    <property type="entry name" value="PPIase_dom_sf"/>
</dbReference>
<sequence length="315" mass="32884">MRKLLAVVVAALTITSLTACTSHTATDMYSNLKAECGTYKTGPNVAAVKVTETPGSKVPTVTFPAGIDSKILETKVISKGTGPAITGSQFIDFEFIQGSGSTGKVTGASKFDGTDEQSQYLGGKTNLCGALAGVTEGSRVAVVVPSSIMSAGEAVANAGVFVFEIKKVYLPHAVGDEQSNQNGFPTVIRATTGQPTIRFGNDSAPTSLKVATMIKGWGPKVEANKGEKVTIHYTGWVWSSHVKFDSSWDNKLPAQFELASGSLIPGMVQGLDGQTVGSQVLLVIPPSLGYKSQAMQSIPANSTLVFVVDILGFSK</sequence>
<dbReference type="PROSITE" id="PS50059">
    <property type="entry name" value="FKBP_PPIASE"/>
    <property type="match status" value="1"/>
</dbReference>